<evidence type="ECO:0000313" key="1">
    <source>
        <dbReference type="EMBL" id="QHS85385.1"/>
    </source>
</evidence>
<protein>
    <submittedName>
        <fullName evidence="1">Uncharacterized protein</fullName>
    </submittedName>
</protein>
<name>A0A6C0AZJ8_9ZZZZ</name>
<organism evidence="1">
    <name type="scientific">viral metagenome</name>
    <dbReference type="NCBI Taxonomy" id="1070528"/>
    <lineage>
        <taxon>unclassified sequences</taxon>
        <taxon>metagenomes</taxon>
        <taxon>organismal metagenomes</taxon>
    </lineage>
</organism>
<sequence>MSEELLGYIEKEFSRSTHFIVTNHRKYYNSAKEEIPFIQYAIYNNKVKDMELMPEGFDYSYRIASFAVIYYDFDLNLTRCEQPTIEICGIRKDEFFSGTEIVQKIESIGKMISCKSLFLDDKSNIDIDISSTNEIVKVPLALLSISIDACTWYNKLGYYEKNYEEHYKYHSKFIEQPLRDIFASFNPSYKIFIHYIESGFHLKNEYVKSFLDLPMKIFFADVKKQMKSRCIEPNLLDMIILLLNDANEIGLLQYSEYDSFIKKC</sequence>
<dbReference type="AlphaFoldDB" id="A0A6C0AZJ8"/>
<dbReference type="EMBL" id="MN739043">
    <property type="protein sequence ID" value="QHS85385.1"/>
    <property type="molecule type" value="Genomic_DNA"/>
</dbReference>
<reference evidence="1" key="1">
    <citation type="journal article" date="2020" name="Nature">
        <title>Giant virus diversity and host interactions through global metagenomics.</title>
        <authorList>
            <person name="Schulz F."/>
            <person name="Roux S."/>
            <person name="Paez-Espino D."/>
            <person name="Jungbluth S."/>
            <person name="Walsh D.A."/>
            <person name="Denef V.J."/>
            <person name="McMahon K.D."/>
            <person name="Konstantinidis K.T."/>
            <person name="Eloe-Fadrosh E.A."/>
            <person name="Kyrpides N.C."/>
            <person name="Woyke T."/>
        </authorList>
    </citation>
    <scope>NUCLEOTIDE SEQUENCE</scope>
    <source>
        <strain evidence="1">GVMAG-M-3300009182-78</strain>
    </source>
</reference>
<proteinExistence type="predicted"/>
<accession>A0A6C0AZJ8</accession>